<dbReference type="PANTHER" id="PTHR42002:SF2">
    <property type="entry name" value="ANAEROBIC C4-DICARBOXYLATE TRANSPORTER DCUC-RELATED"/>
    <property type="match status" value="1"/>
</dbReference>
<evidence type="ECO:0000313" key="9">
    <source>
        <dbReference type="EMBL" id="MDL2059973.1"/>
    </source>
</evidence>
<keyword evidence="5 8" id="KW-0812">Transmembrane</keyword>
<organism evidence="9 10">
    <name type="scientific">Mesosutterella faecium</name>
    <dbReference type="NCBI Taxonomy" id="2925194"/>
    <lineage>
        <taxon>Bacteria</taxon>
        <taxon>Pseudomonadati</taxon>
        <taxon>Pseudomonadota</taxon>
        <taxon>Betaproteobacteria</taxon>
        <taxon>Burkholderiales</taxon>
        <taxon>Sutterellaceae</taxon>
        <taxon>Mesosutterella</taxon>
    </lineage>
</organism>
<feature type="transmembrane region" description="Helical" evidence="8">
    <location>
        <begin position="24"/>
        <end position="44"/>
    </location>
</feature>
<comment type="subcellular location">
    <subcellularLocation>
        <location evidence="1">Cell membrane</location>
        <topology evidence="1">Multi-pass membrane protein</topology>
    </subcellularLocation>
</comment>
<feature type="transmembrane region" description="Helical" evidence="8">
    <location>
        <begin position="420"/>
        <end position="439"/>
    </location>
</feature>
<dbReference type="Proteomes" id="UP001165481">
    <property type="component" value="Unassembled WGS sequence"/>
</dbReference>
<evidence type="ECO:0000256" key="1">
    <source>
        <dbReference type="ARBA" id="ARBA00004651"/>
    </source>
</evidence>
<keyword evidence="6 8" id="KW-1133">Transmembrane helix</keyword>
<feature type="transmembrane region" description="Helical" evidence="8">
    <location>
        <begin position="114"/>
        <end position="147"/>
    </location>
</feature>
<keyword evidence="4" id="KW-1003">Cell membrane</keyword>
<dbReference type="PANTHER" id="PTHR42002">
    <property type="entry name" value="ANAEROBIC C4-DICARBOXYLATE TRANSPORTER DCUC-RELATED"/>
    <property type="match status" value="1"/>
</dbReference>
<feature type="transmembrane region" description="Helical" evidence="8">
    <location>
        <begin position="198"/>
        <end position="215"/>
    </location>
</feature>
<feature type="transmembrane region" description="Helical" evidence="8">
    <location>
        <begin position="252"/>
        <end position="275"/>
    </location>
</feature>
<name>A0ABT7IQ00_9BURK</name>
<comment type="similarity">
    <text evidence="2">Belongs to the DcuC/DcuD transporter (TC 2.A.61) family.</text>
</comment>
<dbReference type="InterPro" id="IPR018385">
    <property type="entry name" value="C4_dicarb_anaerob_car-like"/>
</dbReference>
<evidence type="ECO:0000256" key="4">
    <source>
        <dbReference type="ARBA" id="ARBA00022475"/>
    </source>
</evidence>
<keyword evidence="7 8" id="KW-0472">Membrane</keyword>
<comment type="caution">
    <text evidence="9">The sequence shown here is derived from an EMBL/GenBank/DDBJ whole genome shotgun (WGS) entry which is preliminary data.</text>
</comment>
<evidence type="ECO:0000256" key="6">
    <source>
        <dbReference type="ARBA" id="ARBA00022989"/>
    </source>
</evidence>
<gene>
    <name evidence="9" type="primary">dcuC</name>
    <name evidence="9" type="ORF">MUN46_008520</name>
</gene>
<keyword evidence="3" id="KW-0813">Transport</keyword>
<evidence type="ECO:0000313" key="10">
    <source>
        <dbReference type="Proteomes" id="UP001165481"/>
    </source>
</evidence>
<evidence type="ECO:0000256" key="7">
    <source>
        <dbReference type="ARBA" id="ARBA00023136"/>
    </source>
</evidence>
<proteinExistence type="inferred from homology"/>
<reference evidence="9" key="1">
    <citation type="submission" date="2023-03" db="EMBL/GenBank/DDBJ databases">
        <title>Mesosutterella sp. nov. isolated from porcine feces.</title>
        <authorList>
            <person name="Yu S."/>
        </authorList>
    </citation>
    <scope>NUCLEOTIDE SEQUENCE</scope>
    <source>
        <strain evidence="9">AGMB02718</strain>
    </source>
</reference>
<keyword evidence="10" id="KW-1185">Reference proteome</keyword>
<dbReference type="EMBL" id="JAKZJU020000001">
    <property type="protein sequence ID" value="MDL2059973.1"/>
    <property type="molecule type" value="Genomic_DNA"/>
</dbReference>
<feature type="transmembrane region" description="Helical" evidence="8">
    <location>
        <begin position="355"/>
        <end position="378"/>
    </location>
</feature>
<evidence type="ECO:0000256" key="5">
    <source>
        <dbReference type="ARBA" id="ARBA00022692"/>
    </source>
</evidence>
<dbReference type="NCBIfam" id="NF037994">
    <property type="entry name" value="DcuC_1"/>
    <property type="match status" value="1"/>
</dbReference>
<evidence type="ECO:0000256" key="3">
    <source>
        <dbReference type="ARBA" id="ARBA00022448"/>
    </source>
</evidence>
<feature type="transmembrane region" description="Helical" evidence="8">
    <location>
        <begin position="281"/>
        <end position="300"/>
    </location>
</feature>
<dbReference type="InterPro" id="IPR004669">
    <property type="entry name" value="C4_dicarb_anaerob_car"/>
</dbReference>
<evidence type="ECO:0000256" key="8">
    <source>
        <dbReference type="SAM" id="Phobius"/>
    </source>
</evidence>
<evidence type="ECO:0000256" key="2">
    <source>
        <dbReference type="ARBA" id="ARBA00005275"/>
    </source>
</evidence>
<dbReference type="NCBIfam" id="TIGR00771">
    <property type="entry name" value="DcuC"/>
    <property type="match status" value="1"/>
</dbReference>
<protein>
    <submittedName>
        <fullName evidence="9">C4-dicarboxylate transporter DcuC</fullName>
    </submittedName>
</protein>
<dbReference type="RefSeq" id="WP_243376425.1">
    <property type="nucleotide sequence ID" value="NZ_JAKZJU020000001.1"/>
</dbReference>
<sequence>MIGLIIAIVLTVIAGYLIGKKAYAAAVLLVAGVIMLAIAVAFGMGPGLGLKKSTGSAFFDIFLVVENVMSSTLSKLGLSIMCMAGFAKYMDRVHAGRALYDVVGGPLKYVKSPYVLAGFGLIVTQIVGMAIPSAAGLALMMMVTLYPVMIRAGVPKMTAVCTIAASRFFDLGPGSANCLLTAKTANIEWADYFINWQMVIYPFMLITMLVSMYFAQRYWDKKEGVEPLTADEMASLEIDEKKAADEARIPKIYALLPVLPLFILLLFNPVVLGRYGIKIKVGVPTAIVLSVMVAMLFDLIRTRKTIEVMNGLKDFFKGMGGALSVVVSLIIAGQVFGKGLIAIGAVKTLIDGAQAVGLGAIPMVLAMCLVILVISFLMGSGNAPFFSFAPLIPDIATQWGIHTATFLLPLQTMTGLGRTMSPVTGAIVAVAGMANVSPFRIVKRNAVPLILTTVVCLLVTFILMF</sequence>
<feature type="transmembrane region" description="Helical" evidence="8">
    <location>
        <begin position="321"/>
        <end position="343"/>
    </location>
</feature>
<feature type="transmembrane region" description="Helical" evidence="8">
    <location>
        <begin position="446"/>
        <end position="464"/>
    </location>
</feature>
<dbReference type="Pfam" id="PF03606">
    <property type="entry name" value="DcuC"/>
    <property type="match status" value="1"/>
</dbReference>
<accession>A0ABT7IQ00</accession>